<comment type="caution">
    <text evidence="1">The sequence shown here is derived from an EMBL/GenBank/DDBJ whole genome shotgun (WGS) entry which is preliminary data.</text>
</comment>
<dbReference type="Proteomes" id="UP000286097">
    <property type="component" value="Unassembled WGS sequence"/>
</dbReference>
<protein>
    <submittedName>
        <fullName evidence="1">Uncharacterized protein</fullName>
    </submittedName>
</protein>
<gene>
    <name evidence="1" type="ORF">DD237_003035</name>
</gene>
<organism evidence="1 2">
    <name type="scientific">Peronospora effusa</name>
    <dbReference type="NCBI Taxonomy" id="542832"/>
    <lineage>
        <taxon>Eukaryota</taxon>
        <taxon>Sar</taxon>
        <taxon>Stramenopiles</taxon>
        <taxon>Oomycota</taxon>
        <taxon>Peronosporomycetes</taxon>
        <taxon>Peronosporales</taxon>
        <taxon>Peronosporaceae</taxon>
        <taxon>Peronospora</taxon>
    </lineage>
</organism>
<evidence type="ECO:0000313" key="2">
    <source>
        <dbReference type="Proteomes" id="UP000286097"/>
    </source>
</evidence>
<proteinExistence type="predicted"/>
<accession>A0A425CFR0</accession>
<sequence>MDSSTTVRLNAGLNNGTTPKVKHAMWVPLSHKIKFVDHLHLRVGFQHRQLFPTRPLKTLTAAGDAAFHCNTEKYTV</sequence>
<dbReference type="AlphaFoldDB" id="A0A425CFR0"/>
<evidence type="ECO:0000313" key="1">
    <source>
        <dbReference type="EMBL" id="RQM15833.1"/>
    </source>
</evidence>
<reference evidence="1 2" key="1">
    <citation type="submission" date="2018-06" db="EMBL/GenBank/DDBJ databases">
        <title>Comparative genomics of downy mildews reveals potential adaptations to biotrophy.</title>
        <authorList>
            <person name="Fletcher K."/>
            <person name="Klosterman S.J."/>
            <person name="Derevnina L."/>
            <person name="Martin F."/>
            <person name="Koike S."/>
            <person name="Reyes Chin-Wo S."/>
            <person name="Mou B."/>
            <person name="Michelmore R."/>
        </authorList>
    </citation>
    <scope>NUCLEOTIDE SEQUENCE [LARGE SCALE GENOMIC DNA]</scope>
    <source>
        <strain evidence="1 2">R13</strain>
    </source>
</reference>
<dbReference type="VEuPathDB" id="FungiDB:DD237_003035"/>
<name>A0A425CFR0_9STRA</name>
<dbReference type="EMBL" id="QKXF01000142">
    <property type="protein sequence ID" value="RQM15833.1"/>
    <property type="molecule type" value="Genomic_DNA"/>
</dbReference>